<feature type="transmembrane region" description="Helical" evidence="1">
    <location>
        <begin position="6"/>
        <end position="26"/>
    </location>
</feature>
<keyword evidence="1" id="KW-0812">Transmembrane</keyword>
<dbReference type="AlphaFoldDB" id="A0A3A9K1L6"/>
<accession>A0A3A9K1L6</accession>
<reference evidence="2 3" key="1">
    <citation type="submission" date="2017-10" db="EMBL/GenBank/DDBJ databases">
        <title>Bacillus sp. nov., a halophilic bacterium isolated from a Keqin Lake.</title>
        <authorList>
            <person name="Wang H."/>
        </authorList>
    </citation>
    <scope>NUCLEOTIDE SEQUENCE [LARGE SCALE GENOMIC DNA]</scope>
    <source>
        <strain evidence="2 3">KCTC 13187</strain>
    </source>
</reference>
<evidence type="ECO:0000256" key="1">
    <source>
        <dbReference type="SAM" id="Phobius"/>
    </source>
</evidence>
<dbReference type="EMBL" id="PDOE01000021">
    <property type="protein sequence ID" value="RKL65148.1"/>
    <property type="molecule type" value="Genomic_DNA"/>
</dbReference>
<keyword evidence="1" id="KW-0472">Membrane</keyword>
<evidence type="ECO:0008006" key="4">
    <source>
        <dbReference type="Google" id="ProtNLM"/>
    </source>
</evidence>
<sequence>MDRLLDFTFVILLPSLVTIAFVYWTMKVCYSKRFIPTIMQTLLAILVFFVPIILVSFDVINGGFGPAIMSIVLFSSLILGSFVNLIVIFTIKKNDLPN</sequence>
<gene>
    <name evidence="2" type="ORF">CR203_22040</name>
</gene>
<keyword evidence="3" id="KW-1185">Reference proteome</keyword>
<evidence type="ECO:0000313" key="3">
    <source>
        <dbReference type="Proteomes" id="UP000281498"/>
    </source>
</evidence>
<protein>
    <recommendedName>
        <fullName evidence="4">YesK-like protein</fullName>
    </recommendedName>
</protein>
<name>A0A3A9K1L6_9BACI</name>
<feature type="transmembrane region" description="Helical" evidence="1">
    <location>
        <begin position="63"/>
        <end position="91"/>
    </location>
</feature>
<feature type="transmembrane region" description="Helical" evidence="1">
    <location>
        <begin position="38"/>
        <end position="57"/>
    </location>
</feature>
<comment type="caution">
    <text evidence="2">The sequence shown here is derived from an EMBL/GenBank/DDBJ whole genome shotgun (WGS) entry which is preliminary data.</text>
</comment>
<proteinExistence type="predicted"/>
<dbReference type="Proteomes" id="UP000281498">
    <property type="component" value="Unassembled WGS sequence"/>
</dbReference>
<keyword evidence="1" id="KW-1133">Transmembrane helix</keyword>
<organism evidence="2 3">
    <name type="scientific">Salipaludibacillus neizhouensis</name>
    <dbReference type="NCBI Taxonomy" id="885475"/>
    <lineage>
        <taxon>Bacteria</taxon>
        <taxon>Bacillati</taxon>
        <taxon>Bacillota</taxon>
        <taxon>Bacilli</taxon>
        <taxon>Bacillales</taxon>
        <taxon>Bacillaceae</taxon>
    </lineage>
</organism>
<evidence type="ECO:0000313" key="2">
    <source>
        <dbReference type="EMBL" id="RKL65148.1"/>
    </source>
</evidence>